<dbReference type="RefSeq" id="WP_160365152.1">
    <property type="nucleotide sequence ID" value="NZ_JACEIB010000001.1"/>
</dbReference>
<gene>
    <name evidence="1" type="ORF">HZF05_03180</name>
</gene>
<name>A0A838L0S2_9SPHN</name>
<keyword evidence="2" id="KW-1185">Reference proteome</keyword>
<reference evidence="1 2" key="1">
    <citation type="submission" date="2020-07" db="EMBL/GenBank/DDBJ databases">
        <authorList>
            <person name="Sun Q."/>
        </authorList>
    </citation>
    <scope>NUCLEOTIDE SEQUENCE [LARGE SCALE GENOMIC DNA]</scope>
    <source>
        <strain evidence="1 2">CGMCC 1.13654</strain>
    </source>
</reference>
<protein>
    <submittedName>
        <fullName evidence="1">Uncharacterized protein</fullName>
    </submittedName>
</protein>
<proteinExistence type="predicted"/>
<dbReference type="EMBL" id="JACEIB010000001">
    <property type="protein sequence ID" value="MBA2933093.1"/>
    <property type="molecule type" value="Genomic_DNA"/>
</dbReference>
<dbReference type="AlphaFoldDB" id="A0A838L0S2"/>
<accession>A0A838L0S2</accession>
<evidence type="ECO:0000313" key="2">
    <source>
        <dbReference type="Proteomes" id="UP000570166"/>
    </source>
</evidence>
<comment type="caution">
    <text evidence="1">The sequence shown here is derived from an EMBL/GenBank/DDBJ whole genome shotgun (WGS) entry which is preliminary data.</text>
</comment>
<organism evidence="1 2">
    <name type="scientific">Sphingomonas chungangi</name>
    <dbReference type="NCBI Taxonomy" id="2683589"/>
    <lineage>
        <taxon>Bacteria</taxon>
        <taxon>Pseudomonadati</taxon>
        <taxon>Pseudomonadota</taxon>
        <taxon>Alphaproteobacteria</taxon>
        <taxon>Sphingomonadales</taxon>
        <taxon>Sphingomonadaceae</taxon>
        <taxon>Sphingomonas</taxon>
    </lineage>
</organism>
<dbReference type="Proteomes" id="UP000570166">
    <property type="component" value="Unassembled WGS sequence"/>
</dbReference>
<sequence length="158" mass="17096">MIFHVSIAAAAPRHVAGVLAELWGGTAAPFPPVSEDGWIVFADDDRGSAIEVYPEGVVLREVDGDADAVGIRLPSIGLTSTHIAMATVLDHADVMRIAVREGWPAKYRKRGGMFGVIELWVEGAVMIEVLTAEMQAEYRRTMSSGNWLEMLAAMRMAA</sequence>
<evidence type="ECO:0000313" key="1">
    <source>
        <dbReference type="EMBL" id="MBA2933093.1"/>
    </source>
</evidence>